<evidence type="ECO:0000256" key="16">
    <source>
        <dbReference type="ARBA" id="ARBA00023141"/>
    </source>
</evidence>
<evidence type="ECO:0000313" key="23">
    <source>
        <dbReference type="Proteomes" id="UP000285794"/>
    </source>
</evidence>
<evidence type="ECO:0000256" key="10">
    <source>
        <dbReference type="ARBA" id="ARBA00022490"/>
    </source>
</evidence>
<dbReference type="Pfam" id="PF24621">
    <property type="entry name" value="DHQS_C"/>
    <property type="match status" value="1"/>
</dbReference>
<dbReference type="Pfam" id="PF01761">
    <property type="entry name" value="DHQ_synthase"/>
    <property type="match status" value="1"/>
</dbReference>
<dbReference type="GO" id="GO:0000166">
    <property type="term" value="F:nucleotide binding"/>
    <property type="evidence" value="ECO:0007669"/>
    <property type="project" value="UniProtKB-KW"/>
</dbReference>
<evidence type="ECO:0000256" key="17">
    <source>
        <dbReference type="ARBA" id="ARBA00023239"/>
    </source>
</evidence>
<dbReference type="PANTHER" id="PTHR43622">
    <property type="entry name" value="3-DEHYDROQUINATE SYNTHASE"/>
    <property type="match status" value="1"/>
</dbReference>
<accession>A0A425Y123</accession>
<evidence type="ECO:0000256" key="11">
    <source>
        <dbReference type="ARBA" id="ARBA00022605"/>
    </source>
</evidence>
<keyword evidence="14" id="KW-0862">Zinc</keyword>
<dbReference type="GO" id="GO:0046872">
    <property type="term" value="F:metal ion binding"/>
    <property type="evidence" value="ECO:0007669"/>
    <property type="project" value="UniProtKB-KW"/>
</dbReference>
<dbReference type="InterPro" id="IPR050071">
    <property type="entry name" value="Dehydroquinate_synthase"/>
</dbReference>
<evidence type="ECO:0000256" key="3">
    <source>
        <dbReference type="ARBA" id="ARBA00001941"/>
    </source>
</evidence>
<dbReference type="AlphaFoldDB" id="A0A425Y123"/>
<feature type="domain" description="3-dehydroquinate synthase N-terminal" evidence="20">
    <location>
        <begin position="58"/>
        <end position="170"/>
    </location>
</feature>
<comment type="subcellular location">
    <subcellularLocation>
        <location evidence="5">Cytoplasm</location>
    </subcellularLocation>
</comment>
<keyword evidence="18" id="KW-0170">Cobalt</keyword>
<dbReference type="OrthoDB" id="9806583at2"/>
<dbReference type="EC" id="4.2.3.4" evidence="8 19"/>
<keyword evidence="16" id="KW-0057">Aromatic amino acid biosynthesis</keyword>
<dbReference type="GO" id="GO:0008652">
    <property type="term" value="P:amino acid biosynthetic process"/>
    <property type="evidence" value="ECO:0007669"/>
    <property type="project" value="UniProtKB-KW"/>
</dbReference>
<dbReference type="PANTHER" id="PTHR43622:SF7">
    <property type="entry name" value="3-DEHYDROQUINATE SYNTHASE, CHLOROPLASTIC"/>
    <property type="match status" value="1"/>
</dbReference>
<dbReference type="EMBL" id="QQWG01000008">
    <property type="protein sequence ID" value="RRG21586.1"/>
    <property type="molecule type" value="Genomic_DNA"/>
</dbReference>
<evidence type="ECO:0000256" key="14">
    <source>
        <dbReference type="ARBA" id="ARBA00022833"/>
    </source>
</evidence>
<gene>
    <name evidence="22" type="primary">aroB</name>
    <name evidence="22" type="ORF">DWB61_09915</name>
</gene>
<evidence type="ECO:0000256" key="8">
    <source>
        <dbReference type="ARBA" id="ARBA00013031"/>
    </source>
</evidence>
<keyword evidence="11" id="KW-0028">Amino-acid biosynthesis</keyword>
<comment type="function">
    <text evidence="4">Catalyzes the conversion of 3-deoxy-D-arabino-heptulosonate 7-phosphate (DAHP) to dehydroquinate (DHQ).</text>
</comment>
<evidence type="ECO:0000256" key="15">
    <source>
        <dbReference type="ARBA" id="ARBA00023027"/>
    </source>
</evidence>
<comment type="cofactor">
    <cofactor evidence="2">
        <name>NAD(+)</name>
        <dbReference type="ChEBI" id="CHEBI:57540"/>
    </cofactor>
</comment>
<comment type="cofactor">
    <cofactor evidence="3">
        <name>Co(2+)</name>
        <dbReference type="ChEBI" id="CHEBI:48828"/>
    </cofactor>
</comment>
<dbReference type="Gene3D" id="1.20.1090.10">
    <property type="entry name" value="Dehydroquinate synthase-like - alpha domain"/>
    <property type="match status" value="1"/>
</dbReference>
<keyword evidence="23" id="KW-1185">Reference proteome</keyword>
<sequence>MSPQSYDLIFTESIEKELGKILETYSKSKIFILMDSGAQEHCWHLLSENKKLQSFPKLIIECGEQNKSLESVVKAWEFLGENGANRHSLVINIGGGMMSDLGGFVASTFKRGCHFINIPTTLLSQIDASVGGKTGFNFNGLKNEIGVINQPDMVVISPEFLKTLPMKEFKSGFAEMLKHAIIYSQNYLDELISFNFDDINYSRLLNLIRKSVAVKQEFVMKDPMERDVRKVLNFGHTIGHAFESYAHRHKLDLYHGEAVALGMIGELYLSVKKKAFPQDKFEEIVKYITDIYSDFSIFAKDYPELYQLMLHDKKNSDEGVNFTLLPNVGAYTINNICTEEEIFEALNQYGKRN</sequence>
<keyword evidence="17 22" id="KW-0456">Lyase</keyword>
<dbReference type="RefSeq" id="WP_125030738.1">
    <property type="nucleotide sequence ID" value="NZ_JAPXVP010000001.1"/>
</dbReference>
<dbReference type="InterPro" id="IPR030960">
    <property type="entry name" value="DHQS/DOIS_N"/>
</dbReference>
<evidence type="ECO:0000256" key="12">
    <source>
        <dbReference type="ARBA" id="ARBA00022723"/>
    </source>
</evidence>
<evidence type="ECO:0000256" key="7">
    <source>
        <dbReference type="ARBA" id="ARBA00005412"/>
    </source>
</evidence>
<dbReference type="InterPro" id="IPR030963">
    <property type="entry name" value="DHQ_synth_fam"/>
</dbReference>
<dbReference type="GO" id="GO:0009423">
    <property type="term" value="P:chorismate biosynthetic process"/>
    <property type="evidence" value="ECO:0007669"/>
    <property type="project" value="UniProtKB-UniRule"/>
</dbReference>
<evidence type="ECO:0000256" key="2">
    <source>
        <dbReference type="ARBA" id="ARBA00001911"/>
    </source>
</evidence>
<comment type="catalytic activity">
    <reaction evidence="1">
        <text>7-phospho-2-dehydro-3-deoxy-D-arabino-heptonate = 3-dehydroquinate + phosphate</text>
        <dbReference type="Rhea" id="RHEA:21968"/>
        <dbReference type="ChEBI" id="CHEBI:32364"/>
        <dbReference type="ChEBI" id="CHEBI:43474"/>
        <dbReference type="ChEBI" id="CHEBI:58394"/>
        <dbReference type="EC" id="4.2.3.4"/>
    </reaction>
</comment>
<comment type="similarity">
    <text evidence="7">Belongs to the sugar phosphate cyclases superfamily. Dehydroquinate synthase family.</text>
</comment>
<dbReference type="NCBIfam" id="TIGR01357">
    <property type="entry name" value="aroB"/>
    <property type="match status" value="1"/>
</dbReference>
<keyword evidence="10" id="KW-0963">Cytoplasm</keyword>
<reference evidence="22 23" key="1">
    <citation type="submission" date="2018-07" db="EMBL/GenBank/DDBJ databases">
        <title>Draft genome sequence of Ancylomarina sp. M1P.</title>
        <authorList>
            <person name="Yadav S."/>
            <person name="Villanueva L."/>
            <person name="Damste J.S.S."/>
        </authorList>
    </citation>
    <scope>NUCLEOTIDE SEQUENCE [LARGE SCALE GENOMIC DNA]</scope>
    <source>
        <strain evidence="22 23">M1P</strain>
    </source>
</reference>
<keyword evidence="15" id="KW-0520">NAD</keyword>
<evidence type="ECO:0000259" key="20">
    <source>
        <dbReference type="Pfam" id="PF01761"/>
    </source>
</evidence>
<keyword evidence="13" id="KW-0547">Nucleotide-binding</keyword>
<evidence type="ECO:0000256" key="13">
    <source>
        <dbReference type="ARBA" id="ARBA00022741"/>
    </source>
</evidence>
<comment type="pathway">
    <text evidence="6">Metabolic intermediate biosynthesis; chorismate biosynthesis; chorismate from D-erythrose 4-phosphate and phosphoenolpyruvate: step 2/7.</text>
</comment>
<evidence type="ECO:0000256" key="19">
    <source>
        <dbReference type="NCBIfam" id="TIGR01357"/>
    </source>
</evidence>
<evidence type="ECO:0000313" key="22">
    <source>
        <dbReference type="EMBL" id="RRG21586.1"/>
    </source>
</evidence>
<dbReference type="Proteomes" id="UP000285794">
    <property type="component" value="Unassembled WGS sequence"/>
</dbReference>
<organism evidence="22 23">
    <name type="scientific">Ancylomarina euxinus</name>
    <dbReference type="NCBI Taxonomy" id="2283627"/>
    <lineage>
        <taxon>Bacteria</taxon>
        <taxon>Pseudomonadati</taxon>
        <taxon>Bacteroidota</taxon>
        <taxon>Bacteroidia</taxon>
        <taxon>Marinilabiliales</taxon>
        <taxon>Marinifilaceae</taxon>
        <taxon>Ancylomarina</taxon>
    </lineage>
</organism>
<dbReference type="PIRSF" id="PIRSF001455">
    <property type="entry name" value="DHQ_synth"/>
    <property type="match status" value="1"/>
</dbReference>
<dbReference type="InterPro" id="IPR016037">
    <property type="entry name" value="DHQ_synth_AroB"/>
</dbReference>
<protein>
    <recommendedName>
        <fullName evidence="9 19">3-dehydroquinate synthase</fullName>
        <ecNumber evidence="8 19">4.2.3.4</ecNumber>
    </recommendedName>
</protein>
<dbReference type="InterPro" id="IPR056179">
    <property type="entry name" value="DHQS_C"/>
</dbReference>
<evidence type="ECO:0000259" key="21">
    <source>
        <dbReference type="Pfam" id="PF24621"/>
    </source>
</evidence>
<evidence type="ECO:0000256" key="9">
    <source>
        <dbReference type="ARBA" id="ARBA00017684"/>
    </source>
</evidence>
<proteinExistence type="inferred from homology"/>
<feature type="domain" description="3-dehydroquinate synthase C-terminal" evidence="21">
    <location>
        <begin position="172"/>
        <end position="315"/>
    </location>
</feature>
<dbReference type="GO" id="GO:0009073">
    <property type="term" value="P:aromatic amino acid family biosynthetic process"/>
    <property type="evidence" value="ECO:0007669"/>
    <property type="project" value="UniProtKB-KW"/>
</dbReference>
<keyword evidence="12" id="KW-0479">Metal-binding</keyword>
<dbReference type="SUPFAM" id="SSF56796">
    <property type="entry name" value="Dehydroquinate synthase-like"/>
    <property type="match status" value="1"/>
</dbReference>
<evidence type="ECO:0000256" key="4">
    <source>
        <dbReference type="ARBA" id="ARBA00003485"/>
    </source>
</evidence>
<name>A0A425Y123_9BACT</name>
<comment type="caution">
    <text evidence="22">The sequence shown here is derived from an EMBL/GenBank/DDBJ whole genome shotgun (WGS) entry which is preliminary data.</text>
</comment>
<evidence type="ECO:0000256" key="5">
    <source>
        <dbReference type="ARBA" id="ARBA00004496"/>
    </source>
</evidence>
<dbReference type="GO" id="GO:0003856">
    <property type="term" value="F:3-dehydroquinate synthase activity"/>
    <property type="evidence" value="ECO:0007669"/>
    <property type="project" value="UniProtKB-UniRule"/>
</dbReference>
<dbReference type="CDD" id="cd08195">
    <property type="entry name" value="DHQS"/>
    <property type="match status" value="1"/>
</dbReference>
<evidence type="ECO:0000256" key="18">
    <source>
        <dbReference type="ARBA" id="ARBA00023285"/>
    </source>
</evidence>
<evidence type="ECO:0000256" key="6">
    <source>
        <dbReference type="ARBA" id="ARBA00004661"/>
    </source>
</evidence>
<dbReference type="GO" id="GO:0005737">
    <property type="term" value="C:cytoplasm"/>
    <property type="evidence" value="ECO:0007669"/>
    <property type="project" value="UniProtKB-SubCell"/>
</dbReference>
<dbReference type="Gene3D" id="3.40.50.1970">
    <property type="match status" value="1"/>
</dbReference>
<evidence type="ECO:0000256" key="1">
    <source>
        <dbReference type="ARBA" id="ARBA00001393"/>
    </source>
</evidence>